<dbReference type="InterPro" id="IPR027417">
    <property type="entry name" value="P-loop_NTPase"/>
</dbReference>
<dbReference type="GO" id="GO:0005524">
    <property type="term" value="F:ATP binding"/>
    <property type="evidence" value="ECO:0007669"/>
    <property type="project" value="InterPro"/>
</dbReference>
<dbReference type="Pfam" id="PF19055">
    <property type="entry name" value="ABC2_membrane_7"/>
    <property type="match status" value="1"/>
</dbReference>
<gene>
    <name evidence="9" type="ORF">ACA1_228260</name>
</gene>
<proteinExistence type="predicted"/>
<dbReference type="GO" id="GO:0016020">
    <property type="term" value="C:membrane"/>
    <property type="evidence" value="ECO:0007669"/>
    <property type="project" value="UniProtKB-SubCell"/>
</dbReference>
<dbReference type="Gene3D" id="3.30.70.330">
    <property type="match status" value="1"/>
</dbReference>
<evidence type="ECO:0000256" key="2">
    <source>
        <dbReference type="ARBA" id="ARBA00022448"/>
    </source>
</evidence>
<dbReference type="Pfam" id="PF00076">
    <property type="entry name" value="RRM_1"/>
    <property type="match status" value="1"/>
</dbReference>
<keyword evidence="5 7" id="KW-0472">Membrane</keyword>
<evidence type="ECO:0000256" key="5">
    <source>
        <dbReference type="ARBA" id="ARBA00023136"/>
    </source>
</evidence>
<dbReference type="PROSITE" id="PS50102">
    <property type="entry name" value="RRM"/>
    <property type="match status" value="1"/>
</dbReference>
<dbReference type="PANTHER" id="PTHR48041:SF139">
    <property type="entry name" value="PROTEIN SCARLET"/>
    <property type="match status" value="1"/>
</dbReference>
<organism evidence="9 10">
    <name type="scientific">Acanthamoeba castellanii (strain ATCC 30010 / Neff)</name>
    <dbReference type="NCBI Taxonomy" id="1257118"/>
    <lineage>
        <taxon>Eukaryota</taxon>
        <taxon>Amoebozoa</taxon>
        <taxon>Discosea</taxon>
        <taxon>Longamoebia</taxon>
        <taxon>Centramoebida</taxon>
        <taxon>Acanthamoebidae</taxon>
        <taxon>Acanthamoeba</taxon>
    </lineage>
</organism>
<keyword evidence="2" id="KW-0813">Transport</keyword>
<evidence type="ECO:0000256" key="4">
    <source>
        <dbReference type="ARBA" id="ARBA00022989"/>
    </source>
</evidence>
<evidence type="ECO:0000256" key="1">
    <source>
        <dbReference type="ARBA" id="ARBA00004141"/>
    </source>
</evidence>
<dbReference type="AlphaFoldDB" id="L8H8W0"/>
<dbReference type="InterPro" id="IPR012677">
    <property type="entry name" value="Nucleotide-bd_a/b_plait_sf"/>
</dbReference>
<dbReference type="OrthoDB" id="66620at2759"/>
<dbReference type="InterPro" id="IPR013525">
    <property type="entry name" value="ABC2_TM"/>
</dbReference>
<dbReference type="Pfam" id="PF00005">
    <property type="entry name" value="ABC_tran"/>
    <property type="match status" value="1"/>
</dbReference>
<dbReference type="SMART" id="SM00360">
    <property type="entry name" value="RRM"/>
    <property type="match status" value="1"/>
</dbReference>
<evidence type="ECO:0000259" key="8">
    <source>
        <dbReference type="PROSITE" id="PS50102"/>
    </source>
</evidence>
<comment type="subcellular location">
    <subcellularLocation>
        <location evidence="1">Membrane</location>
        <topology evidence="1">Multi-pass membrane protein</topology>
    </subcellularLocation>
</comment>
<feature type="transmembrane region" description="Helical" evidence="7">
    <location>
        <begin position="238"/>
        <end position="258"/>
    </location>
</feature>
<dbReference type="Gene3D" id="3.40.50.300">
    <property type="entry name" value="P-loop containing nucleotide triphosphate hydrolases"/>
    <property type="match status" value="1"/>
</dbReference>
<dbReference type="InterPro" id="IPR000504">
    <property type="entry name" value="RRM_dom"/>
</dbReference>
<dbReference type="InterPro" id="IPR050352">
    <property type="entry name" value="ABCG_transporters"/>
</dbReference>
<evidence type="ECO:0000256" key="6">
    <source>
        <dbReference type="PROSITE-ProRule" id="PRU00176"/>
    </source>
</evidence>
<accession>L8H8W0</accession>
<evidence type="ECO:0000313" key="10">
    <source>
        <dbReference type="Proteomes" id="UP000011083"/>
    </source>
</evidence>
<keyword evidence="10" id="KW-1185">Reference proteome</keyword>
<reference evidence="9 10" key="1">
    <citation type="journal article" date="2013" name="Genome Biol.">
        <title>Genome of Acanthamoeba castellanii highlights extensive lateral gene transfer and early evolution of tyrosine kinase signaling.</title>
        <authorList>
            <person name="Clarke M."/>
            <person name="Lohan A.J."/>
            <person name="Liu B."/>
            <person name="Lagkouvardos I."/>
            <person name="Roy S."/>
            <person name="Zafar N."/>
            <person name="Bertelli C."/>
            <person name="Schilde C."/>
            <person name="Kianianmomeni A."/>
            <person name="Burglin T.R."/>
            <person name="Frech C."/>
            <person name="Turcotte B."/>
            <person name="Kopec K.O."/>
            <person name="Synnott J.M."/>
            <person name="Choo C."/>
            <person name="Paponov I."/>
            <person name="Finkler A."/>
            <person name="Soon Heng Tan C."/>
            <person name="Hutchins A.P."/>
            <person name="Weinmeier T."/>
            <person name="Rattei T."/>
            <person name="Chu J.S."/>
            <person name="Gimenez G."/>
            <person name="Irimia M."/>
            <person name="Rigden D.J."/>
            <person name="Fitzpatrick D.A."/>
            <person name="Lorenzo-Morales J."/>
            <person name="Bateman A."/>
            <person name="Chiu C.H."/>
            <person name="Tang P."/>
            <person name="Hegemann P."/>
            <person name="Fromm H."/>
            <person name="Raoult D."/>
            <person name="Greub G."/>
            <person name="Miranda-Saavedra D."/>
            <person name="Chen N."/>
            <person name="Nash P."/>
            <person name="Ginger M.L."/>
            <person name="Horn M."/>
            <person name="Schaap P."/>
            <person name="Caler L."/>
            <person name="Loftus B."/>
        </authorList>
    </citation>
    <scope>NUCLEOTIDE SEQUENCE [LARGE SCALE GENOMIC DNA]</scope>
    <source>
        <strain evidence="9 10">Neff</strain>
    </source>
</reference>
<feature type="transmembrane region" description="Helical" evidence="7">
    <location>
        <begin position="292"/>
        <end position="310"/>
    </location>
</feature>
<keyword evidence="6" id="KW-0694">RNA-binding</keyword>
<sequence length="541" mass="60487">MPKLKKLELVENVILELGLKDCANTKIGGENSHGISGGERRRVSIALQLLTDPSVLLLDEPTSGLDSFTANKLMNTLLDIAHQVVYFGEARDILAYFDELGYVCPSHVNPADYFLDLMTVDPRSEEAEKESKDRLETLTQAWTNSEDLTNTLKQVQEEKEARALNLNAEKEEKMYSLRSALPAYKAYPILVRRAYRNLLRDPQAALTRFTQVMAFAVIMTICFLRIDNDQTGVQNKLGFLYEVLSLLFVGQLNAIAMFPGERNVFYRERIDGLYGTTTFMLSYMSIEIPLDLISVAGCSCLTYFVIGLSLEDAWRFFVFYGVALAFLFTGETVGLFLCSLFYDVGIANMLSAVMFSLFLLMSGYFRGASSLPYPLRYANYGLITYYGAEVLAVNEFHELDLDCEPSQAVNGTCTYANGDAVIDSLNFDVDRLWPYFGTKGYDKYQPGTPSHKLHLKNLHRKKEISPSELLRLFGSFVAPGQSPNDIEIKVMTGRMSGQAFVTLASQELATQALAAVHGYVLHGLPILVEYGREAKGKPMAE</sequence>
<dbReference type="PANTHER" id="PTHR48041">
    <property type="entry name" value="ABC TRANSPORTER G FAMILY MEMBER 28"/>
    <property type="match status" value="1"/>
</dbReference>
<evidence type="ECO:0000256" key="7">
    <source>
        <dbReference type="SAM" id="Phobius"/>
    </source>
</evidence>
<dbReference type="GO" id="GO:0003723">
    <property type="term" value="F:RNA binding"/>
    <property type="evidence" value="ECO:0007669"/>
    <property type="project" value="UniProtKB-UniRule"/>
</dbReference>
<keyword evidence="3 7" id="KW-0812">Transmembrane</keyword>
<dbReference type="InterPro" id="IPR035979">
    <property type="entry name" value="RBD_domain_sf"/>
</dbReference>
<dbReference type="SUPFAM" id="SSF54928">
    <property type="entry name" value="RNA-binding domain, RBD"/>
    <property type="match status" value="1"/>
</dbReference>
<feature type="transmembrane region" description="Helical" evidence="7">
    <location>
        <begin position="317"/>
        <end position="342"/>
    </location>
</feature>
<dbReference type="Proteomes" id="UP000011083">
    <property type="component" value="Unassembled WGS sequence"/>
</dbReference>
<dbReference type="KEGG" id="acan:ACA1_228260"/>
<dbReference type="InterPro" id="IPR003439">
    <property type="entry name" value="ABC_transporter-like_ATP-bd"/>
</dbReference>
<dbReference type="EMBL" id="KB007901">
    <property type="protein sequence ID" value="ELR21585.1"/>
    <property type="molecule type" value="Genomic_DNA"/>
</dbReference>
<dbReference type="RefSeq" id="XP_004346530.1">
    <property type="nucleotide sequence ID" value="XM_004346480.1"/>
</dbReference>
<dbReference type="STRING" id="1257118.L8H8W0"/>
<name>L8H8W0_ACACF</name>
<dbReference type="Pfam" id="PF01061">
    <property type="entry name" value="ABC2_membrane"/>
    <property type="match status" value="1"/>
</dbReference>
<dbReference type="VEuPathDB" id="AmoebaDB:ACA1_228260"/>
<dbReference type="GeneID" id="14922488"/>
<dbReference type="GO" id="GO:0140359">
    <property type="term" value="F:ABC-type transporter activity"/>
    <property type="evidence" value="ECO:0007669"/>
    <property type="project" value="InterPro"/>
</dbReference>
<dbReference type="OMA" id="AVIMTIC"/>
<evidence type="ECO:0000256" key="3">
    <source>
        <dbReference type="ARBA" id="ARBA00022692"/>
    </source>
</evidence>
<feature type="transmembrane region" description="Helical" evidence="7">
    <location>
        <begin position="348"/>
        <end position="367"/>
    </location>
</feature>
<protein>
    <submittedName>
        <fullName evidence="9">ABC2 type transporter superfamily protein</fullName>
    </submittedName>
</protein>
<dbReference type="SUPFAM" id="SSF52540">
    <property type="entry name" value="P-loop containing nucleoside triphosphate hydrolases"/>
    <property type="match status" value="1"/>
</dbReference>
<keyword evidence="4 7" id="KW-1133">Transmembrane helix</keyword>
<dbReference type="InterPro" id="IPR043926">
    <property type="entry name" value="ABCG_dom"/>
</dbReference>
<dbReference type="GO" id="GO:0016887">
    <property type="term" value="F:ATP hydrolysis activity"/>
    <property type="evidence" value="ECO:0007669"/>
    <property type="project" value="InterPro"/>
</dbReference>
<feature type="domain" description="RRM" evidence="8">
    <location>
        <begin position="451"/>
        <end position="533"/>
    </location>
</feature>
<feature type="transmembrane region" description="Helical" evidence="7">
    <location>
        <begin position="205"/>
        <end position="226"/>
    </location>
</feature>
<evidence type="ECO:0000313" key="9">
    <source>
        <dbReference type="EMBL" id="ELR21585.1"/>
    </source>
</evidence>